<evidence type="ECO:0000313" key="1">
    <source>
        <dbReference type="EMBL" id="VYU43430.1"/>
    </source>
</evidence>
<organism evidence="1">
    <name type="scientific">Clostridium tertium</name>
    <dbReference type="NCBI Taxonomy" id="1559"/>
    <lineage>
        <taxon>Bacteria</taxon>
        <taxon>Bacillati</taxon>
        <taxon>Bacillota</taxon>
        <taxon>Clostridia</taxon>
        <taxon>Eubacteriales</taxon>
        <taxon>Clostridiaceae</taxon>
        <taxon>Clostridium</taxon>
    </lineage>
</organism>
<name>A0A6N3EQG4_9CLOT</name>
<protein>
    <recommendedName>
        <fullName evidence="2">Spore coat protein</fullName>
    </recommendedName>
</protein>
<accession>A0A6N3EQG4</accession>
<sequence>MTSKELLYIQDALGHEKFLETICKESATKIQDAELKTLVTQYEAKHKELFGKLYSLL</sequence>
<proteinExistence type="predicted"/>
<evidence type="ECO:0008006" key="2">
    <source>
        <dbReference type="Google" id="ProtNLM"/>
    </source>
</evidence>
<gene>
    <name evidence="1" type="ORF">CTLFYP3_02422</name>
</gene>
<dbReference type="EMBL" id="CACRTO010000021">
    <property type="protein sequence ID" value="VYU43430.1"/>
    <property type="molecule type" value="Genomic_DNA"/>
</dbReference>
<reference evidence="1" key="1">
    <citation type="submission" date="2019-11" db="EMBL/GenBank/DDBJ databases">
        <authorList>
            <person name="Feng L."/>
        </authorList>
    </citation>
    <scope>NUCLEOTIDE SEQUENCE</scope>
    <source>
        <strain evidence="1">CTertiumLFYP3</strain>
    </source>
</reference>
<dbReference type="AlphaFoldDB" id="A0A6N3EQG4"/>
<dbReference type="RefSeq" id="WP_421755724.1">
    <property type="nucleotide sequence ID" value="NZ_CACRTO010000021.1"/>
</dbReference>